<dbReference type="InterPro" id="IPR004089">
    <property type="entry name" value="MCPsignal_dom"/>
</dbReference>
<dbReference type="Proteomes" id="UP000474565">
    <property type="component" value="Unassembled WGS sequence"/>
</dbReference>
<dbReference type="SUPFAM" id="SSF58104">
    <property type="entry name" value="Methyl-accepting chemotaxis protein (MCP) signaling domain"/>
    <property type="match status" value="1"/>
</dbReference>
<dbReference type="FunFam" id="1.10.287.950:FF:000001">
    <property type="entry name" value="Methyl-accepting chemotaxis sensory transducer"/>
    <property type="match status" value="1"/>
</dbReference>
<proteinExistence type="inferred from homology"/>
<dbReference type="Pfam" id="PF12729">
    <property type="entry name" value="4HB_MCP_1"/>
    <property type="match status" value="1"/>
</dbReference>
<dbReference type="GO" id="GO:0005886">
    <property type="term" value="C:plasma membrane"/>
    <property type="evidence" value="ECO:0007669"/>
    <property type="project" value="TreeGrafter"/>
</dbReference>
<evidence type="ECO:0000256" key="2">
    <source>
        <dbReference type="ARBA" id="ARBA00022481"/>
    </source>
</evidence>
<feature type="compositionally biased region" description="Basic and acidic residues" evidence="5">
    <location>
        <begin position="535"/>
        <end position="544"/>
    </location>
</feature>
<reference evidence="9 10" key="1">
    <citation type="submission" date="2019-12" db="EMBL/GenBank/DDBJ databases">
        <title>Novel species isolated from a subtropical stream in China.</title>
        <authorList>
            <person name="Lu H."/>
        </authorList>
    </citation>
    <scope>NUCLEOTIDE SEQUENCE [LARGE SCALE GENOMIC DNA]</scope>
    <source>
        <strain evidence="9 10">FT50W</strain>
    </source>
</reference>
<gene>
    <name evidence="9" type="ORF">GTP44_12355</name>
</gene>
<dbReference type="EMBL" id="WWCP01000012">
    <property type="protein sequence ID" value="MYM82747.1"/>
    <property type="molecule type" value="Genomic_DNA"/>
</dbReference>
<dbReference type="InterPro" id="IPR047347">
    <property type="entry name" value="YvaQ-like_sensor"/>
</dbReference>
<feature type="transmembrane region" description="Helical" evidence="6">
    <location>
        <begin position="12"/>
        <end position="32"/>
    </location>
</feature>
<organism evidence="9 10">
    <name type="scientific">Duganella lactea</name>
    <dbReference type="NCBI Taxonomy" id="2692173"/>
    <lineage>
        <taxon>Bacteria</taxon>
        <taxon>Pseudomonadati</taxon>
        <taxon>Pseudomonadota</taxon>
        <taxon>Betaproteobacteria</taxon>
        <taxon>Burkholderiales</taxon>
        <taxon>Oxalobacteraceae</taxon>
        <taxon>Telluria group</taxon>
        <taxon>Duganella</taxon>
    </lineage>
</organism>
<dbReference type="GO" id="GO:0004888">
    <property type="term" value="F:transmembrane signaling receptor activity"/>
    <property type="evidence" value="ECO:0007669"/>
    <property type="project" value="InterPro"/>
</dbReference>
<evidence type="ECO:0000313" key="9">
    <source>
        <dbReference type="EMBL" id="MYM82747.1"/>
    </source>
</evidence>
<dbReference type="PRINTS" id="PR00260">
    <property type="entry name" value="CHEMTRNSDUCR"/>
</dbReference>
<evidence type="ECO:0000256" key="3">
    <source>
        <dbReference type="ARBA" id="ARBA00029447"/>
    </source>
</evidence>
<feature type="compositionally biased region" description="Low complexity" evidence="5">
    <location>
        <begin position="297"/>
        <end position="313"/>
    </location>
</feature>
<keyword evidence="6" id="KW-0472">Membrane</keyword>
<dbReference type="GO" id="GO:0007165">
    <property type="term" value="P:signal transduction"/>
    <property type="evidence" value="ECO:0007669"/>
    <property type="project" value="UniProtKB-KW"/>
</dbReference>
<dbReference type="InterPro" id="IPR024478">
    <property type="entry name" value="HlyB_4HB_MCP"/>
</dbReference>
<accession>A0A6L8MI21</accession>
<dbReference type="Pfam" id="PF00015">
    <property type="entry name" value="MCPsignal"/>
    <property type="match status" value="1"/>
</dbReference>
<feature type="domain" description="Methyl-accepting transducer" evidence="7">
    <location>
        <begin position="271"/>
        <end position="500"/>
    </location>
</feature>
<dbReference type="PANTHER" id="PTHR43531:SF14">
    <property type="entry name" value="METHYL-ACCEPTING CHEMOTAXIS PROTEIN I-RELATED"/>
    <property type="match status" value="1"/>
</dbReference>
<feature type="domain" description="HAMP" evidence="8">
    <location>
        <begin position="214"/>
        <end position="266"/>
    </location>
</feature>
<dbReference type="Pfam" id="PF00672">
    <property type="entry name" value="HAMP"/>
    <property type="match status" value="1"/>
</dbReference>
<keyword evidence="6" id="KW-0812">Transmembrane</keyword>
<dbReference type="AlphaFoldDB" id="A0A6L8MI21"/>
<evidence type="ECO:0000259" key="8">
    <source>
        <dbReference type="PROSITE" id="PS50885"/>
    </source>
</evidence>
<dbReference type="InterPro" id="IPR004090">
    <property type="entry name" value="Chemotax_Me-accpt_rcpt"/>
</dbReference>
<dbReference type="Gene3D" id="1.10.287.950">
    <property type="entry name" value="Methyl-accepting chemotaxis protein"/>
    <property type="match status" value="1"/>
</dbReference>
<feature type="compositionally biased region" description="Polar residues" evidence="5">
    <location>
        <begin position="287"/>
        <end position="296"/>
    </location>
</feature>
<dbReference type="CDD" id="cd19411">
    <property type="entry name" value="MCP2201-like_sensor"/>
    <property type="match status" value="1"/>
</dbReference>
<keyword evidence="4" id="KW-0807">Transducer</keyword>
<dbReference type="RefSeq" id="WP_161019669.1">
    <property type="nucleotide sequence ID" value="NZ_WWCP01000012.1"/>
</dbReference>
<keyword evidence="6" id="KW-1133">Transmembrane helix</keyword>
<evidence type="ECO:0000256" key="4">
    <source>
        <dbReference type="PROSITE-ProRule" id="PRU00284"/>
    </source>
</evidence>
<feature type="transmembrane region" description="Helical" evidence="6">
    <location>
        <begin position="192"/>
        <end position="212"/>
    </location>
</feature>
<evidence type="ECO:0000259" key="7">
    <source>
        <dbReference type="PROSITE" id="PS50111"/>
    </source>
</evidence>
<dbReference type="GO" id="GO:0006935">
    <property type="term" value="P:chemotaxis"/>
    <property type="evidence" value="ECO:0007669"/>
    <property type="project" value="InterPro"/>
</dbReference>
<comment type="subcellular location">
    <subcellularLocation>
        <location evidence="1">Membrane</location>
    </subcellularLocation>
</comment>
<evidence type="ECO:0000313" key="10">
    <source>
        <dbReference type="Proteomes" id="UP000474565"/>
    </source>
</evidence>
<dbReference type="InterPro" id="IPR051310">
    <property type="entry name" value="MCP_chemotaxis"/>
</dbReference>
<comment type="caution">
    <text evidence="9">The sequence shown here is derived from an EMBL/GenBank/DDBJ whole genome shotgun (WGS) entry which is preliminary data.</text>
</comment>
<comment type="similarity">
    <text evidence="3">Belongs to the methyl-accepting chemotaxis (MCP) protein family.</text>
</comment>
<dbReference type="PROSITE" id="PS50111">
    <property type="entry name" value="CHEMOTAXIS_TRANSDUC_2"/>
    <property type="match status" value="1"/>
</dbReference>
<keyword evidence="2" id="KW-0488">Methylation</keyword>
<dbReference type="CDD" id="cd11386">
    <property type="entry name" value="MCP_signal"/>
    <property type="match status" value="1"/>
</dbReference>
<feature type="region of interest" description="Disordered" evidence="5">
    <location>
        <begin position="287"/>
        <end position="315"/>
    </location>
</feature>
<evidence type="ECO:0000256" key="5">
    <source>
        <dbReference type="SAM" id="MobiDB-lite"/>
    </source>
</evidence>
<dbReference type="PROSITE" id="PS50885">
    <property type="entry name" value="HAMP"/>
    <property type="match status" value="1"/>
</dbReference>
<dbReference type="SMART" id="SM00283">
    <property type="entry name" value="MA"/>
    <property type="match status" value="1"/>
</dbReference>
<protein>
    <submittedName>
        <fullName evidence="9">HAMP domain-containing protein</fullName>
    </submittedName>
</protein>
<evidence type="ECO:0000256" key="6">
    <source>
        <dbReference type="SAM" id="Phobius"/>
    </source>
</evidence>
<feature type="region of interest" description="Disordered" evidence="5">
    <location>
        <begin position="519"/>
        <end position="544"/>
    </location>
</feature>
<name>A0A6L8MI21_9BURK</name>
<evidence type="ECO:0000256" key="1">
    <source>
        <dbReference type="ARBA" id="ARBA00004370"/>
    </source>
</evidence>
<sequence length="544" mass="57756">MNLSNFKIGTRLTAGFAAVLALTVILGIFSITRLATVNDATKDIATNWLLATRLLGDYRAVIDGIRRAEAQHVMANTDAQFTQWEQRIQESKAKATTAINGYAKTVDTDAERKLLDTIRSCEARYYAAQVDLLKVSRATDGVNDELRALYNGPSLDAFKALNAAIENDVEFQSKEADRVYNISQDTYSRTKILVIVLLAVSVAIGAILIWLITRSITKPVSKALQLAEAVAAGDLTSHVSEGGKDEIGQLLSALSKMNSNLTNIVAQVREGADAIATGSTQIASGNLDLSSRTEQQASALEETASSMEEMTSTVKQNADNARQANALAGSASDIAVKGGQVVSDVVETMGAIDASARKIVEIISVIDGISFQTNILALNAAVEAARAGEQGRGFAVVATEVRNLAQRSSAAAREIKSLIDESVQKVNVGSQLVAQAGNTMEEVVASVRRVTDIIGEITSASGEQESGITQINQAITEMDGVTQQNAALVEEAAGASASLQEQASKLAKVVSVFQIKKGQPHSTVTRAPQPQAELHSSRRIQESL</sequence>
<dbReference type="InterPro" id="IPR003660">
    <property type="entry name" value="HAMP_dom"/>
</dbReference>
<dbReference type="PANTHER" id="PTHR43531">
    <property type="entry name" value="PROTEIN ICFG"/>
    <property type="match status" value="1"/>
</dbReference>
<dbReference type="CDD" id="cd06225">
    <property type="entry name" value="HAMP"/>
    <property type="match status" value="1"/>
</dbReference>
<dbReference type="SMART" id="SM00304">
    <property type="entry name" value="HAMP"/>
    <property type="match status" value="1"/>
</dbReference>